<name>A0AB74C4S3_ASPFL</name>
<dbReference type="GO" id="GO:0003677">
    <property type="term" value="F:DNA binding"/>
    <property type="evidence" value="ECO:0007669"/>
    <property type="project" value="UniProtKB-KW"/>
</dbReference>
<evidence type="ECO:0000256" key="3">
    <source>
        <dbReference type="ARBA" id="ARBA00023125"/>
    </source>
</evidence>
<dbReference type="AlphaFoldDB" id="A0AB74C4S3"/>
<keyword evidence="5" id="KW-0539">Nucleus</keyword>
<dbReference type="GO" id="GO:0008270">
    <property type="term" value="F:zinc ion binding"/>
    <property type="evidence" value="ECO:0007669"/>
    <property type="project" value="InterPro"/>
</dbReference>
<evidence type="ECO:0000256" key="6">
    <source>
        <dbReference type="SAM" id="Coils"/>
    </source>
</evidence>
<dbReference type="GO" id="GO:0009893">
    <property type="term" value="P:positive regulation of metabolic process"/>
    <property type="evidence" value="ECO:0007669"/>
    <property type="project" value="UniProtKB-ARBA"/>
</dbReference>
<comment type="caution">
    <text evidence="9">The sequence shown here is derived from an EMBL/GenBank/DDBJ whole genome shotgun (WGS) entry which is preliminary data.</text>
</comment>
<dbReference type="SMART" id="SM00906">
    <property type="entry name" value="Fungal_trans"/>
    <property type="match status" value="1"/>
</dbReference>
<accession>A0AB74C4S3</accession>
<dbReference type="CDD" id="cd12148">
    <property type="entry name" value="fungal_TF_MHR"/>
    <property type="match status" value="1"/>
</dbReference>
<keyword evidence="3" id="KW-0238">DNA-binding</keyword>
<feature type="coiled-coil region" evidence="6">
    <location>
        <begin position="78"/>
        <end position="105"/>
    </location>
</feature>
<feature type="region of interest" description="Disordered" evidence="7">
    <location>
        <begin position="1"/>
        <end position="25"/>
    </location>
</feature>
<keyword evidence="4" id="KW-0804">Transcription</keyword>
<evidence type="ECO:0000313" key="10">
    <source>
        <dbReference type="Proteomes" id="UP000275480"/>
    </source>
</evidence>
<dbReference type="InterPro" id="IPR050987">
    <property type="entry name" value="AtrR-like"/>
</dbReference>
<evidence type="ECO:0000256" key="1">
    <source>
        <dbReference type="ARBA" id="ARBA00022723"/>
    </source>
</evidence>
<dbReference type="Pfam" id="PF00172">
    <property type="entry name" value="Zn_clus"/>
    <property type="match status" value="1"/>
</dbReference>
<evidence type="ECO:0000256" key="2">
    <source>
        <dbReference type="ARBA" id="ARBA00023015"/>
    </source>
</evidence>
<proteinExistence type="predicted"/>
<dbReference type="SUPFAM" id="SSF57701">
    <property type="entry name" value="Zn2/Cys6 DNA-binding domain"/>
    <property type="match status" value="1"/>
</dbReference>
<dbReference type="SMART" id="SM00066">
    <property type="entry name" value="GAL4"/>
    <property type="match status" value="1"/>
</dbReference>
<evidence type="ECO:0000313" key="9">
    <source>
        <dbReference type="EMBL" id="RMZ41705.1"/>
    </source>
</evidence>
<dbReference type="Gene3D" id="4.10.240.10">
    <property type="entry name" value="Zn(2)-C6 fungal-type DNA-binding domain"/>
    <property type="match status" value="1"/>
</dbReference>
<evidence type="ECO:0000259" key="8">
    <source>
        <dbReference type="PROSITE" id="PS50048"/>
    </source>
</evidence>
<dbReference type="GO" id="GO:0000981">
    <property type="term" value="F:DNA-binding transcription factor activity, RNA polymerase II-specific"/>
    <property type="evidence" value="ECO:0007669"/>
    <property type="project" value="InterPro"/>
</dbReference>
<keyword evidence="1" id="KW-0479">Metal-binding</keyword>
<dbReference type="EMBL" id="QQZZ01000114">
    <property type="protein sequence ID" value="RMZ41705.1"/>
    <property type="molecule type" value="Genomic_DNA"/>
</dbReference>
<reference evidence="9 10" key="1">
    <citation type="submission" date="2018-07" db="EMBL/GenBank/DDBJ databases">
        <title>Identification of spontaneous genetic mutation associated with occurrence of a yellow conidial color mutant of Aspergillus flavus.</title>
        <authorList>
            <person name="Chang P.-K."/>
            <person name="Mack B.M."/>
            <person name="Scharfenstein L."/>
            <person name="Gilbert M.K."/>
        </authorList>
    </citation>
    <scope>NUCLEOTIDE SEQUENCE [LARGE SCALE GENOMIC DNA]</scope>
    <source>
        <strain evidence="9 10">CA14</strain>
    </source>
</reference>
<evidence type="ECO:0000256" key="5">
    <source>
        <dbReference type="ARBA" id="ARBA00023242"/>
    </source>
</evidence>
<dbReference type="Proteomes" id="UP000275480">
    <property type="component" value="Unassembled WGS sequence"/>
</dbReference>
<dbReference type="PROSITE" id="PS50048">
    <property type="entry name" value="ZN2_CY6_FUNGAL_2"/>
    <property type="match status" value="1"/>
</dbReference>
<dbReference type="CDD" id="cd00067">
    <property type="entry name" value="GAL4"/>
    <property type="match status" value="1"/>
</dbReference>
<protein>
    <recommendedName>
        <fullName evidence="8">Zn(2)-C6 fungal-type domain-containing protein</fullName>
    </recommendedName>
</protein>
<gene>
    <name evidence="9" type="ORF">CA14_011424</name>
</gene>
<sequence>MEGDTDDSVTDASAPDNSQKEEHGRLLERQARACNRCRQRKIRCDRSVPCSQCIRAKTRCMYSGRYKPREKRQRVLISAQYEQRMEYMVQKLDELSQKVAALSNAPFIPSGSHQPAIIEPSPVGERVPDTCPSTFVSHPQVKNDLRSCTAASKTEYEGGSSLSAHAIFATRYLQDAVSSTNSAQIAQEMTSILDTLHDIIDDQKQQRDTLENLYPHAKPIPHGSSIRHLPMPPVEMTLACLRMAKEQPRVQRFWLIELISISQFNDYFLRVYSPGPATDADMIIVNGGLYWLYCECASLFVDQKVKGNYMDQAMLCRDNLETVLSNLPFHMPVTTDVVFAMNVAATYCLQMAKPSIAWSFITTASHLSQTLGLHSAHALSTDNQETKDQKIRLFWAVFLTEKWLCLRLGRSSTFRDEDITAPLVTFDQNVETLLVPKWIDLAKIQGKTYNDIYSPSALMQPIDTRISRARTLVAEVNKLMVSEDELERRYNDARRRAIGDDLHEIIQRSDRVCNLSLLSLIYRAIPPKKPSGTAFCDECIATAREALKEHEKCVALILKCPWDESFLEMYINWTLLQFPFFPFIVLFCYIVETSEPDDLKCLGAFVEVLQSVRSTATYKVSRNQVRLFRALYDVARKYVEVKASTPGVRMNVPSSNSTGGHIANSNAIGSSMLLQSSSANLDQVSSNPGVLHSVSEAGLSNPWVNSGQQLLTQIPGYGPSVYPSAPPQTDLNNNMGMDLTGMELGDWFYENHQMFRLMDDGQLW</sequence>
<evidence type="ECO:0000256" key="7">
    <source>
        <dbReference type="SAM" id="MobiDB-lite"/>
    </source>
</evidence>
<dbReference type="Pfam" id="PF04082">
    <property type="entry name" value="Fungal_trans"/>
    <property type="match status" value="1"/>
</dbReference>
<keyword evidence="6" id="KW-0175">Coiled coil</keyword>
<organism evidence="9 10">
    <name type="scientific">Aspergillus flavus</name>
    <dbReference type="NCBI Taxonomy" id="5059"/>
    <lineage>
        <taxon>Eukaryota</taxon>
        <taxon>Fungi</taxon>
        <taxon>Dikarya</taxon>
        <taxon>Ascomycota</taxon>
        <taxon>Pezizomycotina</taxon>
        <taxon>Eurotiomycetes</taxon>
        <taxon>Eurotiomycetidae</taxon>
        <taxon>Eurotiales</taxon>
        <taxon>Aspergillaceae</taxon>
        <taxon>Aspergillus</taxon>
        <taxon>Aspergillus subgen. Circumdati</taxon>
    </lineage>
</organism>
<dbReference type="PROSITE" id="PS00463">
    <property type="entry name" value="ZN2_CY6_FUNGAL_1"/>
    <property type="match status" value="1"/>
</dbReference>
<dbReference type="InterPro" id="IPR001138">
    <property type="entry name" value="Zn2Cys6_DnaBD"/>
</dbReference>
<feature type="domain" description="Zn(2)-C6 fungal-type" evidence="8">
    <location>
        <begin position="33"/>
        <end position="62"/>
    </location>
</feature>
<keyword evidence="2" id="KW-0805">Transcription regulation</keyword>
<evidence type="ECO:0000256" key="4">
    <source>
        <dbReference type="ARBA" id="ARBA00023163"/>
    </source>
</evidence>
<dbReference type="PANTHER" id="PTHR46910">
    <property type="entry name" value="TRANSCRIPTION FACTOR PDR1"/>
    <property type="match status" value="1"/>
</dbReference>
<dbReference type="InterPro" id="IPR036864">
    <property type="entry name" value="Zn2-C6_fun-type_DNA-bd_sf"/>
</dbReference>
<dbReference type="PANTHER" id="PTHR46910:SF5">
    <property type="entry name" value="ZN(II)2CYS6 TRANSCRIPTION FACTOR (EUROFUNG)"/>
    <property type="match status" value="1"/>
</dbReference>
<dbReference type="GO" id="GO:0006351">
    <property type="term" value="P:DNA-templated transcription"/>
    <property type="evidence" value="ECO:0007669"/>
    <property type="project" value="InterPro"/>
</dbReference>
<dbReference type="InterPro" id="IPR007219">
    <property type="entry name" value="XnlR_reg_dom"/>
</dbReference>